<comment type="caution">
    <text evidence="1">The sequence shown here is derived from an EMBL/GenBank/DDBJ whole genome shotgun (WGS) entry which is preliminary data.</text>
</comment>
<dbReference type="EMBL" id="JBFXLS010000097">
    <property type="protein sequence ID" value="KAL2816836.1"/>
    <property type="molecule type" value="Genomic_DNA"/>
</dbReference>
<gene>
    <name evidence="1" type="ORF">BDW59DRAFT_135521</name>
</gene>
<name>A0ABR4HN37_9EURO</name>
<accession>A0ABR4HN37</accession>
<reference evidence="1 2" key="1">
    <citation type="submission" date="2024-07" db="EMBL/GenBank/DDBJ databases">
        <title>Section-level genome sequencing and comparative genomics of Aspergillus sections Usti and Cavernicolus.</title>
        <authorList>
            <consortium name="Lawrence Berkeley National Laboratory"/>
            <person name="Nybo J.L."/>
            <person name="Vesth T.C."/>
            <person name="Theobald S."/>
            <person name="Frisvad J.C."/>
            <person name="Larsen T.O."/>
            <person name="Kjaerboelling I."/>
            <person name="Rothschild-Mancinelli K."/>
            <person name="Lyhne E.K."/>
            <person name="Kogle M.E."/>
            <person name="Barry K."/>
            <person name="Clum A."/>
            <person name="Na H."/>
            <person name="Ledsgaard L."/>
            <person name="Lin J."/>
            <person name="Lipzen A."/>
            <person name="Kuo A."/>
            <person name="Riley R."/>
            <person name="Mondo S."/>
            <person name="LaButti K."/>
            <person name="Haridas S."/>
            <person name="Pangalinan J."/>
            <person name="Salamov A.A."/>
            <person name="Simmons B.A."/>
            <person name="Magnuson J.K."/>
            <person name="Chen J."/>
            <person name="Drula E."/>
            <person name="Henrissat B."/>
            <person name="Wiebenga A."/>
            <person name="Lubbers R.J."/>
            <person name="Gomes A.C."/>
            <person name="Makela M.R."/>
            <person name="Stajich J."/>
            <person name="Grigoriev I.V."/>
            <person name="Mortensen U.H."/>
            <person name="De vries R.P."/>
            <person name="Baker S.E."/>
            <person name="Andersen M.R."/>
        </authorList>
    </citation>
    <scope>NUCLEOTIDE SEQUENCE [LARGE SCALE GENOMIC DNA]</scope>
    <source>
        <strain evidence="1 2">CBS 600.67</strain>
    </source>
</reference>
<dbReference type="Proteomes" id="UP001610335">
    <property type="component" value="Unassembled WGS sequence"/>
</dbReference>
<protein>
    <submittedName>
        <fullName evidence="1">Uncharacterized protein</fullName>
    </submittedName>
</protein>
<evidence type="ECO:0000313" key="2">
    <source>
        <dbReference type="Proteomes" id="UP001610335"/>
    </source>
</evidence>
<keyword evidence="2" id="KW-1185">Reference proteome</keyword>
<evidence type="ECO:0000313" key="1">
    <source>
        <dbReference type="EMBL" id="KAL2816836.1"/>
    </source>
</evidence>
<dbReference type="Gene3D" id="3.30.530.20">
    <property type="match status" value="1"/>
</dbReference>
<dbReference type="InterPro" id="IPR023393">
    <property type="entry name" value="START-like_dom_sf"/>
</dbReference>
<proteinExistence type="predicted"/>
<sequence length="135" mass="14833">MMNTQTSSIMSSTLIDPTNASRATPSIPVSDAVLYIGSFMFTTIPSLRVWEALTNTSTWPSWNSFIPRVTIRSQPDSTGDEPLSPTFQRRTAFTFHLPVGPTVVGNSAIEPYQESGTIVFYSGTPTQSCDPPPRW</sequence>
<organism evidence="1 2">
    <name type="scientific">Aspergillus cavernicola</name>
    <dbReference type="NCBI Taxonomy" id="176166"/>
    <lineage>
        <taxon>Eukaryota</taxon>
        <taxon>Fungi</taxon>
        <taxon>Dikarya</taxon>
        <taxon>Ascomycota</taxon>
        <taxon>Pezizomycotina</taxon>
        <taxon>Eurotiomycetes</taxon>
        <taxon>Eurotiomycetidae</taxon>
        <taxon>Eurotiales</taxon>
        <taxon>Aspergillaceae</taxon>
        <taxon>Aspergillus</taxon>
        <taxon>Aspergillus subgen. Nidulantes</taxon>
    </lineage>
</organism>